<reference evidence="2" key="1">
    <citation type="submission" date="2021-01" db="EMBL/GenBank/DDBJ databases">
        <title>Modified the classification status of verrucomicrobia.</title>
        <authorList>
            <person name="Feng X."/>
        </authorList>
    </citation>
    <scope>NUCLEOTIDE SEQUENCE</scope>
    <source>
        <strain evidence="2">KCTC 22201</strain>
    </source>
</reference>
<keyword evidence="3" id="KW-1185">Reference proteome</keyword>
<dbReference type="Proteomes" id="UP000658278">
    <property type="component" value="Unassembled WGS sequence"/>
</dbReference>
<protein>
    <submittedName>
        <fullName evidence="2">Uncharacterized protein</fullName>
    </submittedName>
</protein>
<proteinExistence type="predicted"/>
<name>A0A934VCD1_9BACT</name>
<comment type="caution">
    <text evidence="2">The sequence shown here is derived from an EMBL/GenBank/DDBJ whole genome shotgun (WGS) entry which is preliminary data.</text>
</comment>
<dbReference type="AlphaFoldDB" id="A0A934VCD1"/>
<dbReference type="EMBL" id="JAENII010000012">
    <property type="protein sequence ID" value="MBK1828318.1"/>
    <property type="molecule type" value="Genomic_DNA"/>
</dbReference>
<accession>A0A934VCD1</accession>
<dbReference type="RefSeq" id="WP_200281493.1">
    <property type="nucleotide sequence ID" value="NZ_JAENII010000012.1"/>
</dbReference>
<gene>
    <name evidence="2" type="ORF">JIN81_14890</name>
</gene>
<organism evidence="2 3">
    <name type="scientific">Haloferula rosea</name>
    <dbReference type="NCBI Taxonomy" id="490093"/>
    <lineage>
        <taxon>Bacteria</taxon>
        <taxon>Pseudomonadati</taxon>
        <taxon>Verrucomicrobiota</taxon>
        <taxon>Verrucomicrobiia</taxon>
        <taxon>Verrucomicrobiales</taxon>
        <taxon>Verrucomicrobiaceae</taxon>
        <taxon>Haloferula</taxon>
    </lineage>
</organism>
<evidence type="ECO:0000313" key="2">
    <source>
        <dbReference type="EMBL" id="MBK1828318.1"/>
    </source>
</evidence>
<feature type="region of interest" description="Disordered" evidence="1">
    <location>
        <begin position="1"/>
        <end position="23"/>
    </location>
</feature>
<sequence>MKSTKPSRHWMIFGKPRTGESREAFKKRVRESLIERGVFSRETGKLIQPGARRRGPQ</sequence>
<evidence type="ECO:0000313" key="3">
    <source>
        <dbReference type="Proteomes" id="UP000658278"/>
    </source>
</evidence>
<evidence type="ECO:0000256" key="1">
    <source>
        <dbReference type="SAM" id="MobiDB-lite"/>
    </source>
</evidence>